<protein>
    <recommendedName>
        <fullName evidence="2">SCP domain-containing protein</fullName>
    </recommendedName>
</protein>
<evidence type="ECO:0000313" key="4">
    <source>
        <dbReference type="Proteomes" id="UP001497623"/>
    </source>
</evidence>
<keyword evidence="4" id="KW-1185">Reference proteome</keyword>
<dbReference type="InterPro" id="IPR018244">
    <property type="entry name" value="Allrgn_V5/Tpx1_CS"/>
</dbReference>
<evidence type="ECO:0000259" key="2">
    <source>
        <dbReference type="SMART" id="SM00198"/>
    </source>
</evidence>
<name>A0AAV2S136_MEGNR</name>
<dbReference type="PRINTS" id="PR00837">
    <property type="entry name" value="V5TPXLIKE"/>
</dbReference>
<dbReference type="InterPro" id="IPR002413">
    <property type="entry name" value="V5_allergen-like"/>
</dbReference>
<dbReference type="AlphaFoldDB" id="A0AAV2S136"/>
<dbReference type="InterPro" id="IPR035940">
    <property type="entry name" value="CAP_sf"/>
</dbReference>
<reference evidence="3 4" key="1">
    <citation type="submission" date="2024-05" db="EMBL/GenBank/DDBJ databases">
        <authorList>
            <person name="Wallberg A."/>
        </authorList>
    </citation>
    <scope>NUCLEOTIDE SEQUENCE [LARGE SCALE GENOMIC DNA]</scope>
</reference>
<feature type="chain" id="PRO_5043864494" description="SCP domain-containing protein" evidence="1">
    <location>
        <begin position="25"/>
        <end position="227"/>
    </location>
</feature>
<dbReference type="GO" id="GO:0005576">
    <property type="term" value="C:extracellular region"/>
    <property type="evidence" value="ECO:0007669"/>
    <property type="project" value="InterPro"/>
</dbReference>
<accession>A0AAV2S136</accession>
<dbReference type="InterPro" id="IPR014044">
    <property type="entry name" value="CAP_dom"/>
</dbReference>
<dbReference type="PANTHER" id="PTHR10334">
    <property type="entry name" value="CYSTEINE-RICH SECRETORY PROTEIN-RELATED"/>
    <property type="match status" value="1"/>
</dbReference>
<gene>
    <name evidence="3" type="ORF">MNOR_LOCUS31062</name>
</gene>
<evidence type="ECO:0000256" key="1">
    <source>
        <dbReference type="SAM" id="SignalP"/>
    </source>
</evidence>
<feature type="non-terminal residue" evidence="3">
    <location>
        <position position="227"/>
    </location>
</feature>
<dbReference type="PROSITE" id="PS01009">
    <property type="entry name" value="CRISP_1"/>
    <property type="match status" value="1"/>
</dbReference>
<sequence length="227" mass="25924">MITMSIIWSLPLVLSALCVQQSVATCWELLDSGISSEDIDLIVFHHNWYKARVANGQEGRQPRGANMRQMEWDVELARKAQDHADQCVFAHDNQNTRRVGRFKVGQNLFTSSTSNLDSEIEWARAMKEWYDEVDDFSPRSIDPFQFNSALGHYTQMVWADTHKVGCGYTFYREGGWAFRGGWHTKLYTCNYGPAGNIWQLPMYRRGSPCSACPRGTSCSNQYPGLCN</sequence>
<proteinExistence type="predicted"/>
<feature type="signal peptide" evidence="1">
    <location>
        <begin position="1"/>
        <end position="24"/>
    </location>
</feature>
<dbReference type="PROSITE" id="PS01010">
    <property type="entry name" value="CRISP_2"/>
    <property type="match status" value="1"/>
</dbReference>
<comment type="caution">
    <text evidence="3">The sequence shown here is derived from an EMBL/GenBank/DDBJ whole genome shotgun (WGS) entry which is preliminary data.</text>
</comment>
<dbReference type="SMART" id="SM00198">
    <property type="entry name" value="SCP"/>
    <property type="match status" value="1"/>
</dbReference>
<dbReference type="Pfam" id="PF00188">
    <property type="entry name" value="CAP"/>
    <property type="match status" value="1"/>
</dbReference>
<dbReference type="PRINTS" id="PR00838">
    <property type="entry name" value="V5ALLERGEN"/>
</dbReference>
<dbReference type="Proteomes" id="UP001497623">
    <property type="component" value="Unassembled WGS sequence"/>
</dbReference>
<dbReference type="InterPro" id="IPR001283">
    <property type="entry name" value="CRISP-related"/>
</dbReference>
<feature type="domain" description="SCP" evidence="2">
    <location>
        <begin position="37"/>
        <end position="199"/>
    </location>
</feature>
<dbReference type="CDD" id="cd05380">
    <property type="entry name" value="CAP_euk"/>
    <property type="match status" value="1"/>
</dbReference>
<dbReference type="EMBL" id="CAXKWB010039201">
    <property type="protein sequence ID" value="CAL4152723.1"/>
    <property type="molecule type" value="Genomic_DNA"/>
</dbReference>
<keyword evidence="1" id="KW-0732">Signal</keyword>
<dbReference type="SUPFAM" id="SSF55797">
    <property type="entry name" value="PR-1-like"/>
    <property type="match status" value="1"/>
</dbReference>
<organism evidence="3 4">
    <name type="scientific">Meganyctiphanes norvegica</name>
    <name type="common">Northern krill</name>
    <name type="synonym">Thysanopoda norvegica</name>
    <dbReference type="NCBI Taxonomy" id="48144"/>
    <lineage>
        <taxon>Eukaryota</taxon>
        <taxon>Metazoa</taxon>
        <taxon>Ecdysozoa</taxon>
        <taxon>Arthropoda</taxon>
        <taxon>Crustacea</taxon>
        <taxon>Multicrustacea</taxon>
        <taxon>Malacostraca</taxon>
        <taxon>Eumalacostraca</taxon>
        <taxon>Eucarida</taxon>
        <taxon>Euphausiacea</taxon>
        <taxon>Euphausiidae</taxon>
        <taxon>Meganyctiphanes</taxon>
    </lineage>
</organism>
<evidence type="ECO:0000313" key="3">
    <source>
        <dbReference type="EMBL" id="CAL4152723.1"/>
    </source>
</evidence>
<dbReference type="Gene3D" id="3.40.33.10">
    <property type="entry name" value="CAP"/>
    <property type="match status" value="1"/>
</dbReference>